<dbReference type="GO" id="GO:0005525">
    <property type="term" value="F:GTP binding"/>
    <property type="evidence" value="ECO:0007669"/>
    <property type="project" value="UniProtKB-KW"/>
</dbReference>
<evidence type="ECO:0000256" key="6">
    <source>
        <dbReference type="ARBA" id="ARBA00022824"/>
    </source>
</evidence>
<dbReference type="InterPro" id="IPR024156">
    <property type="entry name" value="Small_GTPase_ARF"/>
</dbReference>
<evidence type="ECO:0000256" key="3">
    <source>
        <dbReference type="ARBA" id="ARBA00020256"/>
    </source>
</evidence>
<evidence type="ECO:0000256" key="13">
    <source>
        <dbReference type="ARBA" id="ARBA00039478"/>
    </source>
</evidence>
<reference evidence="16" key="1">
    <citation type="submission" date="2016-11" db="UniProtKB">
        <authorList>
            <consortium name="WormBaseParasite"/>
        </authorList>
    </citation>
    <scope>IDENTIFICATION</scope>
</reference>
<keyword evidence="8" id="KW-0342">GTP-binding</keyword>
<evidence type="ECO:0000256" key="2">
    <source>
        <dbReference type="ARBA" id="ARBA00005619"/>
    </source>
</evidence>
<evidence type="ECO:0000256" key="14">
    <source>
        <dbReference type="SAM" id="Phobius"/>
    </source>
</evidence>
<name>A0A1I7ZY41_9BILA</name>
<comment type="subcellular location">
    <subcellularLocation>
        <location evidence="1">Endoplasmic reticulum membrane</location>
        <topology evidence="1">Single-pass membrane protein</topology>
    </subcellularLocation>
</comment>
<evidence type="ECO:0000313" key="15">
    <source>
        <dbReference type="Proteomes" id="UP000095287"/>
    </source>
</evidence>
<proteinExistence type="inferred from homology"/>
<dbReference type="PRINTS" id="PR00449">
    <property type="entry name" value="RASTRNSFRMNG"/>
</dbReference>
<sequence length="249" mass="27259">MTVADLEGAVLSADPTVLTVVIGIFVVAVSIFIIFFRRCFSSKADTILVTGLNGSGKTVLFSRLVNQDSAVKTYTSLAANEYNGYLNSSGRSLRLVDYPGAERLRKQMFSKYCTNQRNTLRGIVMVVDSSTFVKQARDVAELLYDVIFESGSKVPVLVVCNKQDLTVSKSAELVKGALEREMGLINSSREASLKTTDGSDSRRILTDSGEDFSWDELPKTGIQFTECTAQSEEEGQSTLSSVVEWIDSL</sequence>
<dbReference type="Proteomes" id="UP000095287">
    <property type="component" value="Unplaced"/>
</dbReference>
<comment type="similarity">
    <text evidence="2">Belongs to the SRP receptor beta subunit family.</text>
</comment>
<dbReference type="Pfam" id="PF09439">
    <property type="entry name" value="SRPRB"/>
    <property type="match status" value="1"/>
</dbReference>
<protein>
    <recommendedName>
        <fullName evidence="13">ADP-ribosylation factor-related protein 1</fullName>
    </recommendedName>
    <alternativeName>
        <fullName evidence="3">Signal recognition particle receptor subunit beta</fullName>
    </alternativeName>
</protein>
<dbReference type="InterPro" id="IPR027417">
    <property type="entry name" value="P-loop_NTPase"/>
</dbReference>
<dbReference type="GO" id="GO:0034067">
    <property type="term" value="P:protein localization to Golgi apparatus"/>
    <property type="evidence" value="ECO:0007669"/>
    <property type="project" value="TreeGrafter"/>
</dbReference>
<feature type="transmembrane region" description="Helical" evidence="14">
    <location>
        <begin position="16"/>
        <end position="36"/>
    </location>
</feature>
<evidence type="ECO:0000256" key="5">
    <source>
        <dbReference type="ARBA" id="ARBA00022741"/>
    </source>
</evidence>
<dbReference type="NCBIfam" id="TIGR00231">
    <property type="entry name" value="small_GTP"/>
    <property type="match status" value="1"/>
</dbReference>
<dbReference type="PANTHER" id="PTHR45909:SF1">
    <property type="entry name" value="ADP-RIBOSYLATION FACTOR-RELATED PROTEIN 1"/>
    <property type="match status" value="1"/>
</dbReference>
<dbReference type="SUPFAM" id="SSF52540">
    <property type="entry name" value="P-loop containing nucleoside triphosphate hydrolases"/>
    <property type="match status" value="1"/>
</dbReference>
<dbReference type="CDD" id="cd04105">
    <property type="entry name" value="SR_beta"/>
    <property type="match status" value="1"/>
</dbReference>
<evidence type="ECO:0000256" key="9">
    <source>
        <dbReference type="ARBA" id="ARBA00023136"/>
    </source>
</evidence>
<keyword evidence="6" id="KW-0256">Endoplasmic reticulum</keyword>
<accession>A0A1I7ZY41</accession>
<evidence type="ECO:0000256" key="8">
    <source>
        <dbReference type="ARBA" id="ARBA00023134"/>
    </source>
</evidence>
<evidence type="ECO:0000256" key="10">
    <source>
        <dbReference type="ARBA" id="ARBA00023170"/>
    </source>
</evidence>
<dbReference type="GO" id="GO:0006886">
    <property type="term" value="P:intracellular protein transport"/>
    <property type="evidence" value="ECO:0007669"/>
    <property type="project" value="TreeGrafter"/>
</dbReference>
<evidence type="ECO:0000313" key="16">
    <source>
        <dbReference type="WBParaSite" id="L893_g31060.t1"/>
    </source>
</evidence>
<comment type="subunit">
    <text evidence="12">Interacts with SYS1.</text>
</comment>
<keyword evidence="7 14" id="KW-1133">Transmembrane helix</keyword>
<dbReference type="InterPro" id="IPR005225">
    <property type="entry name" value="Small_GTP-bd"/>
</dbReference>
<dbReference type="GO" id="GO:0003924">
    <property type="term" value="F:GTPase activity"/>
    <property type="evidence" value="ECO:0007669"/>
    <property type="project" value="TreeGrafter"/>
</dbReference>
<dbReference type="GO" id="GO:0005794">
    <property type="term" value="C:Golgi apparatus"/>
    <property type="evidence" value="ECO:0007669"/>
    <property type="project" value="TreeGrafter"/>
</dbReference>
<dbReference type="PANTHER" id="PTHR45909">
    <property type="entry name" value="ADP-RIBOSYLATION FACTOR-RELATED PROTEIN 1"/>
    <property type="match status" value="1"/>
</dbReference>
<keyword evidence="5" id="KW-0547">Nucleotide-binding</keyword>
<comment type="function">
    <text evidence="11">Trans-Golgi-associated GTPase that regulates protein sorting. Controls the targeting of ARL1 and its effector to the trans-Golgi. Required for the lipidation of chylomicrons in the intestine and required for VLDL lipidation in the liver.</text>
</comment>
<evidence type="ECO:0000256" key="4">
    <source>
        <dbReference type="ARBA" id="ARBA00022692"/>
    </source>
</evidence>
<dbReference type="InterPro" id="IPR019009">
    <property type="entry name" value="SRP_receptor_beta_su"/>
</dbReference>
<keyword evidence="10" id="KW-0675">Receptor</keyword>
<evidence type="ECO:0000256" key="7">
    <source>
        <dbReference type="ARBA" id="ARBA00022989"/>
    </source>
</evidence>
<dbReference type="AlphaFoldDB" id="A0A1I7ZY41"/>
<evidence type="ECO:0000256" key="1">
    <source>
        <dbReference type="ARBA" id="ARBA00004389"/>
    </source>
</evidence>
<evidence type="ECO:0000256" key="12">
    <source>
        <dbReference type="ARBA" id="ARBA00038765"/>
    </source>
</evidence>
<dbReference type="GO" id="GO:0005789">
    <property type="term" value="C:endoplasmic reticulum membrane"/>
    <property type="evidence" value="ECO:0007669"/>
    <property type="project" value="UniProtKB-SubCell"/>
</dbReference>
<dbReference type="GO" id="GO:0043001">
    <property type="term" value="P:Golgi to plasma membrane protein transport"/>
    <property type="evidence" value="ECO:0007669"/>
    <property type="project" value="TreeGrafter"/>
</dbReference>
<keyword evidence="15" id="KW-1185">Reference proteome</keyword>
<keyword evidence="9 14" id="KW-0472">Membrane</keyword>
<organism evidence="15 16">
    <name type="scientific">Steinernema glaseri</name>
    <dbReference type="NCBI Taxonomy" id="37863"/>
    <lineage>
        <taxon>Eukaryota</taxon>
        <taxon>Metazoa</taxon>
        <taxon>Ecdysozoa</taxon>
        <taxon>Nematoda</taxon>
        <taxon>Chromadorea</taxon>
        <taxon>Rhabditida</taxon>
        <taxon>Tylenchina</taxon>
        <taxon>Panagrolaimomorpha</taxon>
        <taxon>Strongyloidoidea</taxon>
        <taxon>Steinernematidae</taxon>
        <taxon>Steinernema</taxon>
    </lineage>
</organism>
<keyword evidence="4 14" id="KW-0812">Transmembrane</keyword>
<evidence type="ECO:0000256" key="11">
    <source>
        <dbReference type="ARBA" id="ARBA00037377"/>
    </source>
</evidence>
<dbReference type="Gene3D" id="3.40.50.300">
    <property type="entry name" value="P-loop containing nucleotide triphosphate hydrolases"/>
    <property type="match status" value="1"/>
</dbReference>
<dbReference type="WBParaSite" id="L893_g31060.t1">
    <property type="protein sequence ID" value="L893_g31060.t1"/>
    <property type="gene ID" value="L893_g31060"/>
</dbReference>